<organism evidence="2 3">
    <name type="scientific">Dendrobium catenatum</name>
    <dbReference type="NCBI Taxonomy" id="906689"/>
    <lineage>
        <taxon>Eukaryota</taxon>
        <taxon>Viridiplantae</taxon>
        <taxon>Streptophyta</taxon>
        <taxon>Embryophyta</taxon>
        <taxon>Tracheophyta</taxon>
        <taxon>Spermatophyta</taxon>
        <taxon>Magnoliopsida</taxon>
        <taxon>Liliopsida</taxon>
        <taxon>Asparagales</taxon>
        <taxon>Orchidaceae</taxon>
        <taxon>Epidendroideae</taxon>
        <taxon>Malaxideae</taxon>
        <taxon>Dendrobiinae</taxon>
        <taxon>Dendrobium</taxon>
    </lineage>
</organism>
<dbReference type="Gene3D" id="3.80.10.10">
    <property type="entry name" value="Ribonuclease Inhibitor"/>
    <property type="match status" value="1"/>
</dbReference>
<dbReference type="Proteomes" id="UP000233837">
    <property type="component" value="Unassembled WGS sequence"/>
</dbReference>
<proteinExistence type="predicted"/>
<name>A0A2I0W7B0_9ASPA</name>
<evidence type="ECO:0000313" key="2">
    <source>
        <dbReference type="EMBL" id="PKU71531.1"/>
    </source>
</evidence>
<reference evidence="2 3" key="2">
    <citation type="journal article" date="2017" name="Nature">
        <title>The Apostasia genome and the evolution of orchids.</title>
        <authorList>
            <person name="Zhang G.Q."/>
            <person name="Liu K.W."/>
            <person name="Li Z."/>
            <person name="Lohaus R."/>
            <person name="Hsiao Y.Y."/>
            <person name="Niu S.C."/>
            <person name="Wang J.Y."/>
            <person name="Lin Y.C."/>
            <person name="Xu Q."/>
            <person name="Chen L.J."/>
            <person name="Yoshida K."/>
            <person name="Fujiwara S."/>
            <person name="Wang Z.W."/>
            <person name="Zhang Y.Q."/>
            <person name="Mitsuda N."/>
            <person name="Wang M."/>
            <person name="Liu G.H."/>
            <person name="Pecoraro L."/>
            <person name="Huang H.X."/>
            <person name="Xiao X.J."/>
            <person name="Lin M."/>
            <person name="Wu X.Y."/>
            <person name="Wu W.L."/>
            <person name="Chen Y.Y."/>
            <person name="Chang S.B."/>
            <person name="Sakamoto S."/>
            <person name="Ohme-Takagi M."/>
            <person name="Yagi M."/>
            <person name="Zeng S.J."/>
            <person name="Shen C.Y."/>
            <person name="Yeh C.M."/>
            <person name="Luo Y.B."/>
            <person name="Tsai W.C."/>
            <person name="Van de Peer Y."/>
            <person name="Liu Z.J."/>
        </authorList>
    </citation>
    <scope>NUCLEOTIDE SEQUENCE [LARGE SCALE GENOMIC DNA]</scope>
    <source>
        <tissue evidence="2">The whole plant</tissue>
    </source>
</reference>
<feature type="chain" id="PRO_5014182243" evidence="1">
    <location>
        <begin position="19"/>
        <end position="100"/>
    </location>
</feature>
<dbReference type="SMART" id="SM00367">
    <property type="entry name" value="LRR_CC"/>
    <property type="match status" value="2"/>
</dbReference>
<dbReference type="AlphaFoldDB" id="A0A2I0W7B0"/>
<evidence type="ECO:0000256" key="1">
    <source>
        <dbReference type="SAM" id="SignalP"/>
    </source>
</evidence>
<evidence type="ECO:0000313" key="3">
    <source>
        <dbReference type="Proteomes" id="UP000233837"/>
    </source>
</evidence>
<dbReference type="EMBL" id="KZ502877">
    <property type="protein sequence ID" value="PKU71531.1"/>
    <property type="molecule type" value="Genomic_DNA"/>
</dbReference>
<protein>
    <submittedName>
        <fullName evidence="2">Uncharacterized protein</fullName>
    </submittedName>
</protein>
<reference evidence="2 3" key="1">
    <citation type="journal article" date="2016" name="Sci. Rep.">
        <title>The Dendrobium catenatum Lindl. genome sequence provides insights into polysaccharide synthase, floral development and adaptive evolution.</title>
        <authorList>
            <person name="Zhang G.Q."/>
            <person name="Xu Q."/>
            <person name="Bian C."/>
            <person name="Tsai W.C."/>
            <person name="Yeh C.M."/>
            <person name="Liu K.W."/>
            <person name="Yoshida K."/>
            <person name="Zhang L.S."/>
            <person name="Chang S.B."/>
            <person name="Chen F."/>
            <person name="Shi Y."/>
            <person name="Su Y.Y."/>
            <person name="Zhang Y.Q."/>
            <person name="Chen L.J."/>
            <person name="Yin Y."/>
            <person name="Lin M."/>
            <person name="Huang H."/>
            <person name="Deng H."/>
            <person name="Wang Z.W."/>
            <person name="Zhu S.L."/>
            <person name="Zhao X."/>
            <person name="Deng C."/>
            <person name="Niu S.C."/>
            <person name="Huang J."/>
            <person name="Wang M."/>
            <person name="Liu G.H."/>
            <person name="Yang H.J."/>
            <person name="Xiao X.J."/>
            <person name="Hsiao Y.Y."/>
            <person name="Wu W.L."/>
            <person name="Chen Y.Y."/>
            <person name="Mitsuda N."/>
            <person name="Ohme-Takagi M."/>
            <person name="Luo Y.B."/>
            <person name="Van de Peer Y."/>
            <person name="Liu Z.J."/>
        </authorList>
    </citation>
    <scope>NUCLEOTIDE SEQUENCE [LARGE SCALE GENOMIC DNA]</scope>
    <source>
        <tissue evidence="2">The whole plant</tissue>
    </source>
</reference>
<gene>
    <name evidence="2" type="ORF">MA16_Dca004373</name>
</gene>
<sequence>MPCLRKLYLSWLINLSYSSLIAIAQNCQNLVEIRLIGCEQITGNGIHSFSGHQSLEYLVLDSFYNVSGYDIVHVVLGCLSLSHLRLRRALKCWMPSSTQE</sequence>
<dbReference type="SUPFAM" id="SSF52047">
    <property type="entry name" value="RNI-like"/>
    <property type="match status" value="1"/>
</dbReference>
<keyword evidence="1" id="KW-0732">Signal</keyword>
<accession>A0A2I0W7B0</accession>
<dbReference type="InterPro" id="IPR032675">
    <property type="entry name" value="LRR_dom_sf"/>
</dbReference>
<keyword evidence="3" id="KW-1185">Reference proteome</keyword>
<feature type="signal peptide" evidence="1">
    <location>
        <begin position="1"/>
        <end position="18"/>
    </location>
</feature>
<dbReference type="InterPro" id="IPR006553">
    <property type="entry name" value="Leu-rich_rpt_Cys-con_subtyp"/>
</dbReference>